<gene>
    <name evidence="2" type="ORF">VHP8226_02396</name>
</gene>
<dbReference type="RefSeq" id="WP_237485221.1">
    <property type="nucleotide sequence ID" value="NZ_CAKLCM010000002.1"/>
</dbReference>
<keyword evidence="1" id="KW-0732">Signal</keyword>
<proteinExistence type="predicted"/>
<feature type="signal peptide" evidence="1">
    <location>
        <begin position="1"/>
        <end position="22"/>
    </location>
</feature>
<name>A0ABM8ZJW7_9VIBR</name>
<reference evidence="2" key="1">
    <citation type="submission" date="2021-12" db="EMBL/GenBank/DDBJ databases">
        <authorList>
            <person name="Rodrigo-Torres L."/>
            <person name="Arahal R. D."/>
            <person name="Lucena T."/>
        </authorList>
    </citation>
    <scope>NUCLEOTIDE SEQUENCE</scope>
    <source>
        <strain evidence="2">CECT 8226</strain>
    </source>
</reference>
<keyword evidence="3" id="KW-1185">Reference proteome</keyword>
<dbReference type="Proteomes" id="UP000838160">
    <property type="component" value="Unassembled WGS sequence"/>
</dbReference>
<sequence length="154" mass="17037">MKKIISAALFSAVLMGCSVSHDSSTWQANNAASIATQTVKLESNLWIDLMPQIGQSMPLTKEQNLHGALNLTSPQQLPAEMDVSQVVLKQADNTWELDSKDFDLRNHSETHWEIAFKWQVNVNSTAPVDVAVQLVSGSDKVWVANKQVTIDTVY</sequence>
<dbReference type="PROSITE" id="PS51257">
    <property type="entry name" value="PROKAR_LIPOPROTEIN"/>
    <property type="match status" value="1"/>
</dbReference>
<protein>
    <recommendedName>
        <fullName evidence="4">DNA polymerase III subunit beta</fullName>
    </recommendedName>
</protein>
<accession>A0ABM8ZJW7</accession>
<organism evidence="2 3">
    <name type="scientific">Vibrio hippocampi</name>
    <dbReference type="NCBI Taxonomy" id="654686"/>
    <lineage>
        <taxon>Bacteria</taxon>
        <taxon>Pseudomonadati</taxon>
        <taxon>Pseudomonadota</taxon>
        <taxon>Gammaproteobacteria</taxon>
        <taxon>Vibrionales</taxon>
        <taxon>Vibrionaceae</taxon>
        <taxon>Vibrio</taxon>
    </lineage>
</organism>
<evidence type="ECO:0000256" key="1">
    <source>
        <dbReference type="SAM" id="SignalP"/>
    </source>
</evidence>
<dbReference type="EMBL" id="CAKLCM010000002">
    <property type="protein sequence ID" value="CAH0527055.1"/>
    <property type="molecule type" value="Genomic_DNA"/>
</dbReference>
<comment type="caution">
    <text evidence="2">The sequence shown here is derived from an EMBL/GenBank/DDBJ whole genome shotgun (WGS) entry which is preliminary data.</text>
</comment>
<feature type="chain" id="PRO_5046615252" description="DNA polymerase III subunit beta" evidence="1">
    <location>
        <begin position="23"/>
        <end position="154"/>
    </location>
</feature>
<evidence type="ECO:0000313" key="2">
    <source>
        <dbReference type="EMBL" id="CAH0527055.1"/>
    </source>
</evidence>
<evidence type="ECO:0008006" key="4">
    <source>
        <dbReference type="Google" id="ProtNLM"/>
    </source>
</evidence>
<evidence type="ECO:0000313" key="3">
    <source>
        <dbReference type="Proteomes" id="UP000838160"/>
    </source>
</evidence>